<dbReference type="GO" id="GO:0019556">
    <property type="term" value="P:L-histidine catabolic process to glutamate and formamide"/>
    <property type="evidence" value="ECO:0007669"/>
    <property type="project" value="UniProtKB-UniRule"/>
</dbReference>
<feature type="domain" description="Aminodeoxyfutalosine deaminase/Imidazolonepropionase-like composite" evidence="10">
    <location>
        <begin position="34"/>
        <end position="58"/>
    </location>
</feature>
<evidence type="ECO:0000256" key="2">
    <source>
        <dbReference type="ARBA" id="ARBA00012864"/>
    </source>
</evidence>
<evidence type="ECO:0000313" key="11">
    <source>
        <dbReference type="EMBL" id="NML37546.1"/>
    </source>
</evidence>
<protein>
    <recommendedName>
        <fullName evidence="2 8">Imidazolonepropionase</fullName>
        <ecNumber evidence="2 8">3.5.2.7</ecNumber>
    </recommendedName>
</protein>
<dbReference type="SUPFAM" id="SSF51338">
    <property type="entry name" value="Composite domain of metallo-dependent hydrolases"/>
    <property type="match status" value="1"/>
</dbReference>
<evidence type="ECO:0000256" key="7">
    <source>
        <dbReference type="ARBA" id="ARBA00023004"/>
    </source>
</evidence>
<evidence type="ECO:0000259" key="9">
    <source>
        <dbReference type="Pfam" id="PF01979"/>
    </source>
</evidence>
<sequence length="416" mass="44481">MKILLGPFSQILPLSGLSLKGTLQDEQLTVIEKGGVVISAGRIVAIGPYKALLQEHPDCEVAFIDKPMVLLPGFIDCHTHICYDGTRNRDYAMRIAGKSYLEIARAGGGIWDSVTKTRVADLVTLVENTVARANRHLQEGVTTIEVKSGYGLNFESEVKMLRAIQQASLHTAATLVPTCLAAHMKPRDFSGTEEEYLQWALDELLPVLKAESLADRVDIFIEETAFSTKAALTYLQKAREQGFVATVHADQFSAGGAAVAVAAGALSADHLEASSDHEIDLLAKSDTVAVVLPGASLGLGMHYAPARRLLNAGASVAIASDWNPGSAPMGDLLVQAAVMSAAEKLSTAEVLAALTFRAAPALQLKEAGQLLAGFAADMQAYPTADFRDILYYQGKMKPAKVWKKGELVQSSYDNKG</sequence>
<name>A0A848GH95_9BACT</name>
<evidence type="ECO:0000256" key="6">
    <source>
        <dbReference type="ARBA" id="ARBA00022833"/>
    </source>
</evidence>
<dbReference type="GO" id="GO:0005737">
    <property type="term" value="C:cytoplasm"/>
    <property type="evidence" value="ECO:0007669"/>
    <property type="project" value="UniProtKB-UniRule"/>
</dbReference>
<dbReference type="SUPFAM" id="SSF51556">
    <property type="entry name" value="Metallo-dependent hydrolases"/>
    <property type="match status" value="1"/>
</dbReference>
<keyword evidence="5" id="KW-0369">Histidine metabolism</keyword>
<accession>A0A848GH95</accession>
<dbReference type="EC" id="3.5.2.7" evidence="2 8"/>
<dbReference type="PANTHER" id="PTHR42752:SF1">
    <property type="entry name" value="IMIDAZOLONEPROPIONASE-RELATED"/>
    <property type="match status" value="1"/>
</dbReference>
<keyword evidence="3" id="KW-0479">Metal-binding</keyword>
<reference evidence="11 12" key="1">
    <citation type="submission" date="2020-04" db="EMBL/GenBank/DDBJ databases">
        <title>Chitinophaga sp. G-6-1-13 sp. nov., isolated from soil.</title>
        <authorList>
            <person name="Dahal R.H."/>
            <person name="Chaudhary D.K."/>
        </authorList>
    </citation>
    <scope>NUCLEOTIDE SEQUENCE [LARGE SCALE GENOMIC DNA]</scope>
    <source>
        <strain evidence="11 12">G-6-1-13</strain>
    </source>
</reference>
<dbReference type="GO" id="GO:0046872">
    <property type="term" value="F:metal ion binding"/>
    <property type="evidence" value="ECO:0007669"/>
    <property type="project" value="UniProtKB-KW"/>
</dbReference>
<evidence type="ECO:0000256" key="1">
    <source>
        <dbReference type="ARBA" id="ARBA00005023"/>
    </source>
</evidence>
<comment type="caution">
    <text evidence="11">The sequence shown here is derived from an EMBL/GenBank/DDBJ whole genome shotgun (WGS) entry which is preliminary data.</text>
</comment>
<keyword evidence="6" id="KW-0862">Zinc</keyword>
<dbReference type="PANTHER" id="PTHR42752">
    <property type="entry name" value="IMIDAZOLONEPROPIONASE"/>
    <property type="match status" value="1"/>
</dbReference>
<keyword evidence="12" id="KW-1185">Reference proteome</keyword>
<evidence type="ECO:0000256" key="4">
    <source>
        <dbReference type="ARBA" id="ARBA00022801"/>
    </source>
</evidence>
<keyword evidence="4 11" id="KW-0378">Hydrolase</keyword>
<dbReference type="InterPro" id="IPR054418">
    <property type="entry name" value="MQNX/HUTI_composite_N"/>
</dbReference>
<evidence type="ECO:0000256" key="3">
    <source>
        <dbReference type="ARBA" id="ARBA00022723"/>
    </source>
</evidence>
<feature type="domain" description="Amidohydrolase-related" evidence="9">
    <location>
        <begin position="69"/>
        <end position="408"/>
    </location>
</feature>
<dbReference type="InterPro" id="IPR032466">
    <property type="entry name" value="Metal_Hydrolase"/>
</dbReference>
<dbReference type="NCBIfam" id="TIGR01224">
    <property type="entry name" value="hutI"/>
    <property type="match status" value="1"/>
</dbReference>
<dbReference type="InterPro" id="IPR005920">
    <property type="entry name" value="HutI"/>
</dbReference>
<keyword evidence="7" id="KW-0408">Iron</keyword>
<evidence type="ECO:0000259" key="10">
    <source>
        <dbReference type="Pfam" id="PF22039"/>
    </source>
</evidence>
<comment type="pathway">
    <text evidence="1">Amino-acid degradation.</text>
</comment>
<evidence type="ECO:0000256" key="8">
    <source>
        <dbReference type="NCBIfam" id="TIGR01224"/>
    </source>
</evidence>
<dbReference type="InterPro" id="IPR011059">
    <property type="entry name" value="Metal-dep_hydrolase_composite"/>
</dbReference>
<dbReference type="GO" id="GO:0050480">
    <property type="term" value="F:imidazolonepropionase activity"/>
    <property type="evidence" value="ECO:0007669"/>
    <property type="project" value="UniProtKB-UniRule"/>
</dbReference>
<dbReference type="Proteomes" id="UP000583266">
    <property type="component" value="Unassembled WGS sequence"/>
</dbReference>
<dbReference type="RefSeq" id="WP_169224603.1">
    <property type="nucleotide sequence ID" value="NZ_JABBGC010000001.1"/>
</dbReference>
<evidence type="ECO:0000256" key="5">
    <source>
        <dbReference type="ARBA" id="ARBA00022808"/>
    </source>
</evidence>
<dbReference type="Gene3D" id="3.20.20.140">
    <property type="entry name" value="Metal-dependent hydrolases"/>
    <property type="match status" value="1"/>
</dbReference>
<dbReference type="InterPro" id="IPR006680">
    <property type="entry name" value="Amidohydro-rel"/>
</dbReference>
<dbReference type="Pfam" id="PF01979">
    <property type="entry name" value="Amidohydro_1"/>
    <property type="match status" value="1"/>
</dbReference>
<dbReference type="Gene3D" id="2.30.40.10">
    <property type="entry name" value="Urease, subunit C, domain 1"/>
    <property type="match status" value="1"/>
</dbReference>
<dbReference type="EMBL" id="JABBGC010000001">
    <property type="protein sequence ID" value="NML37546.1"/>
    <property type="molecule type" value="Genomic_DNA"/>
</dbReference>
<gene>
    <name evidence="11" type="primary">hutI</name>
    <name evidence="11" type="ORF">HHL17_10120</name>
</gene>
<organism evidence="11 12">
    <name type="scientific">Chitinophaga fulva</name>
    <dbReference type="NCBI Taxonomy" id="2728842"/>
    <lineage>
        <taxon>Bacteria</taxon>
        <taxon>Pseudomonadati</taxon>
        <taxon>Bacteroidota</taxon>
        <taxon>Chitinophagia</taxon>
        <taxon>Chitinophagales</taxon>
        <taxon>Chitinophagaceae</taxon>
        <taxon>Chitinophaga</taxon>
    </lineage>
</organism>
<evidence type="ECO:0000313" key="12">
    <source>
        <dbReference type="Proteomes" id="UP000583266"/>
    </source>
</evidence>
<proteinExistence type="predicted"/>
<dbReference type="Pfam" id="PF22039">
    <property type="entry name" value="HUTI_composite_bact"/>
    <property type="match status" value="1"/>
</dbReference>
<dbReference type="AlphaFoldDB" id="A0A848GH95"/>